<gene>
    <name evidence="19" type="ORF">S03H2_02178</name>
</gene>
<keyword evidence="17" id="KW-0511">Multifunctional enzyme</keyword>
<evidence type="ECO:0000256" key="12">
    <source>
        <dbReference type="ARBA" id="ARBA00022605"/>
    </source>
</evidence>
<keyword evidence="14" id="KW-0378">Hydrolase</keyword>
<dbReference type="Gene3D" id="3.10.20.810">
    <property type="entry name" value="Phosphoribosyl-AMP cyclohydrolase"/>
    <property type="match status" value="1"/>
</dbReference>
<dbReference type="GO" id="GO:0004635">
    <property type="term" value="F:phosphoribosyl-AMP cyclohydrolase activity"/>
    <property type="evidence" value="ECO:0007669"/>
    <property type="project" value="UniProtKB-EC"/>
</dbReference>
<evidence type="ECO:0000256" key="13">
    <source>
        <dbReference type="ARBA" id="ARBA00022741"/>
    </source>
</evidence>
<evidence type="ECO:0000256" key="10">
    <source>
        <dbReference type="ARBA" id="ARBA00017720"/>
    </source>
</evidence>
<comment type="similarity">
    <text evidence="7">In the N-terminal section; belongs to the PRA-CH family.</text>
</comment>
<evidence type="ECO:0000256" key="17">
    <source>
        <dbReference type="ARBA" id="ARBA00023268"/>
    </source>
</evidence>
<comment type="catalytic activity">
    <reaction evidence="1">
        <text>1-(5-phospho-beta-D-ribosyl)-5'-AMP + H2O = 1-(5-phospho-beta-D-ribosyl)-5-[(5-phospho-beta-D-ribosylamino)methylideneamino]imidazole-4-carboxamide</text>
        <dbReference type="Rhea" id="RHEA:20049"/>
        <dbReference type="ChEBI" id="CHEBI:15377"/>
        <dbReference type="ChEBI" id="CHEBI:58435"/>
        <dbReference type="ChEBI" id="CHEBI:59457"/>
        <dbReference type="EC" id="3.5.4.19"/>
    </reaction>
</comment>
<dbReference type="NCBIfam" id="TIGR03188">
    <property type="entry name" value="histidine_hisI"/>
    <property type="match status" value="1"/>
</dbReference>
<dbReference type="EC" id="3.6.1.31" evidence="8"/>
<comment type="pathway">
    <text evidence="5">Amino-acid biosynthesis; L-histidine biosynthesis; L-histidine from 5-phospho-alpha-D-ribose 1-diphosphate: step 2/9.</text>
</comment>
<comment type="caution">
    <text evidence="19">The sequence shown here is derived from an EMBL/GenBank/DDBJ whole genome shotgun (WGS) entry which is preliminary data.</text>
</comment>
<keyword evidence="15" id="KW-0067">ATP-binding</keyword>
<dbReference type="EMBL" id="BARU01000705">
    <property type="protein sequence ID" value="GAH23994.1"/>
    <property type="molecule type" value="Genomic_DNA"/>
</dbReference>
<dbReference type="InterPro" id="IPR008179">
    <property type="entry name" value="HisE"/>
</dbReference>
<accession>X1F3R8</accession>
<dbReference type="HAMAP" id="MF_01020">
    <property type="entry name" value="HisE"/>
    <property type="match status" value="1"/>
</dbReference>
<comment type="catalytic activity">
    <reaction evidence="2">
        <text>1-(5-phospho-beta-D-ribosyl)-ATP + H2O = 1-(5-phospho-beta-D-ribosyl)-5'-AMP + diphosphate + H(+)</text>
        <dbReference type="Rhea" id="RHEA:22828"/>
        <dbReference type="ChEBI" id="CHEBI:15377"/>
        <dbReference type="ChEBI" id="CHEBI:15378"/>
        <dbReference type="ChEBI" id="CHEBI:33019"/>
        <dbReference type="ChEBI" id="CHEBI:59457"/>
        <dbReference type="ChEBI" id="CHEBI:73183"/>
        <dbReference type="EC" id="3.6.1.31"/>
    </reaction>
</comment>
<evidence type="ECO:0000256" key="7">
    <source>
        <dbReference type="ARBA" id="ARBA00008299"/>
    </source>
</evidence>
<dbReference type="GO" id="GO:0005524">
    <property type="term" value="F:ATP binding"/>
    <property type="evidence" value="ECO:0007669"/>
    <property type="project" value="UniProtKB-KW"/>
</dbReference>
<name>X1F3R8_9ZZZZ</name>
<dbReference type="NCBIfam" id="NF002747">
    <property type="entry name" value="PRK02759.1"/>
    <property type="match status" value="1"/>
</dbReference>
<feature type="domain" description="Phosphoribosyl-AMP cyclohydrolase" evidence="18">
    <location>
        <begin position="32"/>
        <end position="105"/>
    </location>
</feature>
<organism evidence="19">
    <name type="scientific">marine sediment metagenome</name>
    <dbReference type="NCBI Taxonomy" id="412755"/>
    <lineage>
        <taxon>unclassified sequences</taxon>
        <taxon>metagenomes</taxon>
        <taxon>ecological metagenomes</taxon>
    </lineage>
</organism>
<dbReference type="HAMAP" id="MF_01021">
    <property type="entry name" value="HisI"/>
    <property type="match status" value="1"/>
</dbReference>
<dbReference type="UniPathway" id="UPA00031">
    <property type="reaction ID" value="UER00007"/>
</dbReference>
<dbReference type="AlphaFoldDB" id="X1F3R8"/>
<comment type="pathway">
    <text evidence="4">Amino-acid biosynthesis; L-histidine biosynthesis; L-histidine from 5-phospho-alpha-D-ribose 1-diphosphate: step 3/9.</text>
</comment>
<dbReference type="InterPro" id="IPR002496">
    <property type="entry name" value="PRib_AMP_CycHydrolase_dom"/>
</dbReference>
<evidence type="ECO:0000256" key="4">
    <source>
        <dbReference type="ARBA" id="ARBA00005169"/>
    </source>
</evidence>
<dbReference type="PANTHER" id="PTHR42945:SF1">
    <property type="entry name" value="HISTIDINE BIOSYNTHESIS BIFUNCTIONAL PROTEIN HIS7"/>
    <property type="match status" value="1"/>
</dbReference>
<evidence type="ECO:0000256" key="3">
    <source>
        <dbReference type="ARBA" id="ARBA00004496"/>
    </source>
</evidence>
<evidence type="ECO:0000256" key="14">
    <source>
        <dbReference type="ARBA" id="ARBA00022801"/>
    </source>
</evidence>
<protein>
    <recommendedName>
        <fullName evidence="10">Histidine biosynthesis bifunctional protein HisIE</fullName>
        <ecNumber evidence="9">3.5.4.19</ecNumber>
        <ecNumber evidence="8">3.6.1.31</ecNumber>
    </recommendedName>
</protein>
<comment type="subcellular location">
    <subcellularLocation>
        <location evidence="3">Cytoplasm</location>
    </subcellularLocation>
</comment>
<dbReference type="InterPro" id="IPR023019">
    <property type="entry name" value="His_synth_HisIE"/>
</dbReference>
<dbReference type="FunFam" id="3.10.20.810:FF:000001">
    <property type="entry name" value="Histidine biosynthesis bifunctional protein HisIE"/>
    <property type="match status" value="1"/>
</dbReference>
<dbReference type="GO" id="GO:0005737">
    <property type="term" value="C:cytoplasm"/>
    <property type="evidence" value="ECO:0007669"/>
    <property type="project" value="UniProtKB-SubCell"/>
</dbReference>
<keyword evidence="11" id="KW-0963">Cytoplasm</keyword>
<evidence type="ECO:0000259" key="18">
    <source>
        <dbReference type="Pfam" id="PF01502"/>
    </source>
</evidence>
<evidence type="ECO:0000256" key="1">
    <source>
        <dbReference type="ARBA" id="ARBA00000024"/>
    </source>
</evidence>
<dbReference type="Pfam" id="PF01502">
    <property type="entry name" value="PRA-CH"/>
    <property type="match status" value="1"/>
</dbReference>
<dbReference type="GO" id="GO:0004636">
    <property type="term" value="F:phosphoribosyl-ATP diphosphatase activity"/>
    <property type="evidence" value="ECO:0007669"/>
    <property type="project" value="UniProtKB-EC"/>
</dbReference>
<dbReference type="HAMAP" id="MF_01019">
    <property type="entry name" value="HisIE"/>
    <property type="match status" value="1"/>
</dbReference>
<reference evidence="19" key="1">
    <citation type="journal article" date="2014" name="Front. Microbiol.">
        <title>High frequency of phylogenetically diverse reductive dehalogenase-homologous genes in deep subseafloor sedimentary metagenomes.</title>
        <authorList>
            <person name="Kawai M."/>
            <person name="Futagami T."/>
            <person name="Toyoda A."/>
            <person name="Takaki Y."/>
            <person name="Nishi S."/>
            <person name="Hori S."/>
            <person name="Arai W."/>
            <person name="Tsubouchi T."/>
            <person name="Morono Y."/>
            <person name="Uchiyama I."/>
            <person name="Ito T."/>
            <person name="Fujiyama A."/>
            <person name="Inagaki F."/>
            <person name="Takami H."/>
        </authorList>
    </citation>
    <scope>NUCLEOTIDE SEQUENCE</scope>
    <source>
        <strain evidence="19">Expedition CK06-06</strain>
    </source>
</reference>
<dbReference type="NCBIfam" id="NF000768">
    <property type="entry name" value="PRK00051.1"/>
    <property type="match status" value="1"/>
</dbReference>
<evidence type="ECO:0000256" key="11">
    <source>
        <dbReference type="ARBA" id="ARBA00022490"/>
    </source>
</evidence>
<comment type="similarity">
    <text evidence="6">In the C-terminal section; belongs to the PRA-PH family.</text>
</comment>
<evidence type="ECO:0000313" key="19">
    <source>
        <dbReference type="EMBL" id="GAH23994.1"/>
    </source>
</evidence>
<dbReference type="InterPro" id="IPR026660">
    <property type="entry name" value="PRA-CH"/>
</dbReference>
<evidence type="ECO:0000256" key="5">
    <source>
        <dbReference type="ARBA" id="ARBA00005204"/>
    </source>
</evidence>
<evidence type="ECO:0000256" key="6">
    <source>
        <dbReference type="ARBA" id="ARBA00007731"/>
    </source>
</evidence>
<dbReference type="CDD" id="cd11534">
    <property type="entry name" value="NTP-PPase_HisIE_like"/>
    <property type="match status" value="1"/>
</dbReference>
<evidence type="ECO:0000256" key="8">
    <source>
        <dbReference type="ARBA" id="ARBA00012414"/>
    </source>
</evidence>
<proteinExistence type="inferred from homology"/>
<dbReference type="Pfam" id="PF01503">
    <property type="entry name" value="PRA-PH"/>
    <property type="match status" value="1"/>
</dbReference>
<dbReference type="EC" id="3.5.4.19" evidence="9"/>
<dbReference type="Gene3D" id="1.10.287.1080">
    <property type="entry name" value="MazG-like"/>
    <property type="match status" value="1"/>
</dbReference>
<keyword evidence="13" id="KW-0547">Nucleotide-binding</keyword>
<dbReference type="InterPro" id="IPR021130">
    <property type="entry name" value="PRib-ATP_PPHydrolase-like"/>
</dbReference>
<dbReference type="PANTHER" id="PTHR42945">
    <property type="entry name" value="HISTIDINE BIOSYNTHESIS BIFUNCTIONAL PROTEIN"/>
    <property type="match status" value="1"/>
</dbReference>
<dbReference type="SUPFAM" id="SSF101386">
    <property type="entry name" value="all-alpha NTP pyrophosphatases"/>
    <property type="match status" value="1"/>
</dbReference>
<dbReference type="SUPFAM" id="SSF141734">
    <property type="entry name" value="HisI-like"/>
    <property type="match status" value="1"/>
</dbReference>
<keyword evidence="12" id="KW-0028">Amino-acid biosynthesis</keyword>
<evidence type="ECO:0000256" key="16">
    <source>
        <dbReference type="ARBA" id="ARBA00023102"/>
    </source>
</evidence>
<dbReference type="GO" id="GO:0000105">
    <property type="term" value="P:L-histidine biosynthetic process"/>
    <property type="evidence" value="ECO:0007669"/>
    <property type="project" value="UniProtKB-UniPathway"/>
</dbReference>
<dbReference type="InterPro" id="IPR038019">
    <property type="entry name" value="PRib_AMP_CycHydrolase_sf"/>
</dbReference>
<keyword evidence="16" id="KW-0368">Histidine biosynthesis</keyword>
<evidence type="ECO:0000256" key="15">
    <source>
        <dbReference type="ARBA" id="ARBA00022840"/>
    </source>
</evidence>
<evidence type="ECO:0000256" key="2">
    <source>
        <dbReference type="ARBA" id="ARBA00001460"/>
    </source>
</evidence>
<sequence length="218" mass="25474">MKKGKKINIEENKNTGLIPAVIQDYKTKEVLMLAYMNKESLKKSLSTGTTWFWSRTKKKLWNKGQVSGNIQKIKEIKYDCDGDALLVSVEQIGNACHTGMRSCFYRTLENIDSNLDFKKYFKENSKQNILDELYRVIESRIKNKVSDSYTYSLHKKGLDEIIKKFGEESMEVILSSKHQEKQDMVSEIADLVYHLLVLMVEKKITLNELFDELKNRRK</sequence>
<evidence type="ECO:0000256" key="9">
    <source>
        <dbReference type="ARBA" id="ARBA00012721"/>
    </source>
</evidence>